<sequence>MLFGGKPHDSEGPRHNRLPAVPFGGKNRWLETSLLAREVLRMNPSDILDQTLTLCELKYFSICPPRQTVASLLGYLGGISDAWNCSLWLRFTFNAAIIGMIVIRRDTHYLAYSSSMSSGVENLIFKIENFTILHVKRMVGQWMMNPIKISWFCRPGRDSRPNLTEGSLSPAMGCVVQGYLVDLGAIGEHTGSDHDSNLMVPFGGKPPSSKGPGHN</sequence>
<dbReference type="EMBL" id="JANQDX010000001">
    <property type="protein sequence ID" value="KAL0928708.1"/>
    <property type="molecule type" value="Genomic_DNA"/>
</dbReference>
<gene>
    <name evidence="2" type="ORF">M5K25_000623</name>
</gene>
<keyword evidence="3" id="KW-1185">Reference proteome</keyword>
<reference evidence="2 3" key="1">
    <citation type="journal article" date="2024" name="Plant Biotechnol. J.">
        <title>Dendrobium thyrsiflorum genome and its molecular insights into genes involved in important horticultural traits.</title>
        <authorList>
            <person name="Chen B."/>
            <person name="Wang J.Y."/>
            <person name="Zheng P.J."/>
            <person name="Li K.L."/>
            <person name="Liang Y.M."/>
            <person name="Chen X.F."/>
            <person name="Zhang C."/>
            <person name="Zhao X."/>
            <person name="He X."/>
            <person name="Zhang G.Q."/>
            <person name="Liu Z.J."/>
            <person name="Xu Q."/>
        </authorList>
    </citation>
    <scope>NUCLEOTIDE SEQUENCE [LARGE SCALE GENOMIC DNA]</scope>
    <source>
        <strain evidence="2">GZMU011</strain>
    </source>
</reference>
<evidence type="ECO:0000313" key="3">
    <source>
        <dbReference type="Proteomes" id="UP001552299"/>
    </source>
</evidence>
<proteinExistence type="predicted"/>
<evidence type="ECO:0000313" key="2">
    <source>
        <dbReference type="EMBL" id="KAL0928708.1"/>
    </source>
</evidence>
<name>A0ABD0WCA5_DENTH</name>
<organism evidence="2 3">
    <name type="scientific">Dendrobium thyrsiflorum</name>
    <name type="common">Pinecone-like raceme dendrobium</name>
    <name type="synonym">Orchid</name>
    <dbReference type="NCBI Taxonomy" id="117978"/>
    <lineage>
        <taxon>Eukaryota</taxon>
        <taxon>Viridiplantae</taxon>
        <taxon>Streptophyta</taxon>
        <taxon>Embryophyta</taxon>
        <taxon>Tracheophyta</taxon>
        <taxon>Spermatophyta</taxon>
        <taxon>Magnoliopsida</taxon>
        <taxon>Liliopsida</taxon>
        <taxon>Asparagales</taxon>
        <taxon>Orchidaceae</taxon>
        <taxon>Epidendroideae</taxon>
        <taxon>Malaxideae</taxon>
        <taxon>Dendrobiinae</taxon>
        <taxon>Dendrobium</taxon>
    </lineage>
</organism>
<feature type="compositionally biased region" description="Low complexity" evidence="1">
    <location>
        <begin position="201"/>
        <end position="215"/>
    </location>
</feature>
<evidence type="ECO:0000256" key="1">
    <source>
        <dbReference type="SAM" id="MobiDB-lite"/>
    </source>
</evidence>
<dbReference type="AlphaFoldDB" id="A0ABD0WCA5"/>
<accession>A0ABD0WCA5</accession>
<dbReference type="Proteomes" id="UP001552299">
    <property type="component" value="Unassembled WGS sequence"/>
</dbReference>
<comment type="caution">
    <text evidence="2">The sequence shown here is derived from an EMBL/GenBank/DDBJ whole genome shotgun (WGS) entry which is preliminary data.</text>
</comment>
<protein>
    <submittedName>
        <fullName evidence="2">Uncharacterized protein</fullName>
    </submittedName>
</protein>
<feature type="region of interest" description="Disordered" evidence="1">
    <location>
        <begin position="194"/>
        <end position="215"/>
    </location>
</feature>